<name>A0AA41X648_9BACI</name>
<dbReference type="Pfam" id="PF03788">
    <property type="entry name" value="LrgA"/>
    <property type="match status" value="1"/>
</dbReference>
<feature type="transmembrane region" description="Helical" evidence="6">
    <location>
        <begin position="68"/>
        <end position="87"/>
    </location>
</feature>
<dbReference type="AlphaFoldDB" id="A0AA41X648"/>
<keyword evidence="5 6" id="KW-0472">Membrane</keyword>
<proteinExistence type="predicted"/>
<accession>A0AA41X648</accession>
<evidence type="ECO:0000256" key="3">
    <source>
        <dbReference type="ARBA" id="ARBA00022692"/>
    </source>
</evidence>
<evidence type="ECO:0000256" key="2">
    <source>
        <dbReference type="ARBA" id="ARBA00022475"/>
    </source>
</evidence>
<organism evidence="7 8">
    <name type="scientific">Ectobacillus ponti</name>
    <dbReference type="NCBI Taxonomy" id="2961894"/>
    <lineage>
        <taxon>Bacteria</taxon>
        <taxon>Bacillati</taxon>
        <taxon>Bacillota</taxon>
        <taxon>Bacilli</taxon>
        <taxon>Bacillales</taxon>
        <taxon>Bacillaceae</taxon>
        <taxon>Ectobacillus</taxon>
    </lineage>
</organism>
<evidence type="ECO:0000256" key="4">
    <source>
        <dbReference type="ARBA" id="ARBA00022989"/>
    </source>
</evidence>
<keyword evidence="3 6" id="KW-0812">Transmembrane</keyword>
<evidence type="ECO:0000256" key="1">
    <source>
        <dbReference type="ARBA" id="ARBA00004651"/>
    </source>
</evidence>
<gene>
    <name evidence="7" type="ORF">NK662_14010</name>
</gene>
<dbReference type="PANTHER" id="PTHR33931">
    <property type="entry name" value="HOLIN-LIKE PROTEIN CIDA-RELATED"/>
    <property type="match status" value="1"/>
</dbReference>
<comment type="subcellular location">
    <subcellularLocation>
        <location evidence="1">Cell membrane</location>
        <topology evidence="1">Multi-pass membrane protein</topology>
    </subcellularLocation>
</comment>
<dbReference type="RefSeq" id="WP_254759566.1">
    <property type="nucleotide sequence ID" value="NZ_JANCLT010000007.1"/>
</dbReference>
<comment type="caution">
    <text evidence="7">The sequence shown here is derived from an EMBL/GenBank/DDBJ whole genome shotgun (WGS) entry which is preliminary data.</text>
</comment>
<dbReference type="Proteomes" id="UP001156102">
    <property type="component" value="Unassembled WGS sequence"/>
</dbReference>
<feature type="transmembrane region" description="Helical" evidence="6">
    <location>
        <begin position="5"/>
        <end position="25"/>
    </location>
</feature>
<reference evidence="7" key="1">
    <citation type="submission" date="2022-07" db="EMBL/GenBank/DDBJ databases">
        <authorList>
            <person name="Li W.-J."/>
            <person name="Deng Q.-Q."/>
        </authorList>
    </citation>
    <scope>NUCLEOTIDE SEQUENCE</scope>
    <source>
        <strain evidence="7">SYSU M60031</strain>
    </source>
</reference>
<sequence>MWKDIVTVTVQIAVLYVLNELGYFLVDTTHVPVPGNVMGMLLLFILLATGAVKLKWIERGAALLVKHLAFFFIPIAVGLMKFGGLFLSNGLVLAVTLIVSISVGIYVTGSVSQVLAKRGERAQ</sequence>
<evidence type="ECO:0000313" key="7">
    <source>
        <dbReference type="EMBL" id="MCP8969644.1"/>
    </source>
</evidence>
<dbReference type="GO" id="GO:0005886">
    <property type="term" value="C:plasma membrane"/>
    <property type="evidence" value="ECO:0007669"/>
    <property type="project" value="UniProtKB-SubCell"/>
</dbReference>
<dbReference type="InterPro" id="IPR005538">
    <property type="entry name" value="LrgA/CidA"/>
</dbReference>
<dbReference type="PANTHER" id="PTHR33931:SF2">
    <property type="entry name" value="HOLIN-LIKE PROTEIN CIDA"/>
    <property type="match status" value="1"/>
</dbReference>
<feature type="transmembrane region" description="Helical" evidence="6">
    <location>
        <begin position="37"/>
        <end position="56"/>
    </location>
</feature>
<protein>
    <submittedName>
        <fullName evidence="7">CidA/LrgA family protein</fullName>
    </submittedName>
</protein>
<keyword evidence="4 6" id="KW-1133">Transmembrane helix</keyword>
<evidence type="ECO:0000256" key="5">
    <source>
        <dbReference type="ARBA" id="ARBA00023136"/>
    </source>
</evidence>
<keyword evidence="2" id="KW-1003">Cell membrane</keyword>
<keyword evidence="8" id="KW-1185">Reference proteome</keyword>
<dbReference type="EMBL" id="JANCLT010000007">
    <property type="protein sequence ID" value="MCP8969644.1"/>
    <property type="molecule type" value="Genomic_DNA"/>
</dbReference>
<feature type="transmembrane region" description="Helical" evidence="6">
    <location>
        <begin position="93"/>
        <end position="116"/>
    </location>
</feature>
<evidence type="ECO:0000313" key="8">
    <source>
        <dbReference type="Proteomes" id="UP001156102"/>
    </source>
</evidence>
<evidence type="ECO:0000256" key="6">
    <source>
        <dbReference type="SAM" id="Phobius"/>
    </source>
</evidence>